<proteinExistence type="predicted"/>
<protein>
    <submittedName>
        <fullName evidence="1">Uncharacterized protein</fullName>
    </submittedName>
</protein>
<comment type="caution">
    <text evidence="1">The sequence shown here is derived from an EMBL/GenBank/DDBJ whole genome shotgun (WGS) entry which is preliminary data.</text>
</comment>
<evidence type="ECO:0000313" key="2">
    <source>
        <dbReference type="Proteomes" id="UP000075517"/>
    </source>
</evidence>
<dbReference type="PATRIC" id="fig|1422.17.peg.1892"/>
<dbReference type="Proteomes" id="UP000075517">
    <property type="component" value="Unassembled WGS sequence"/>
</dbReference>
<accession>A0A150NE20</accession>
<dbReference type="EMBL" id="LQYY01000022">
    <property type="protein sequence ID" value="KYD34947.1"/>
    <property type="molecule type" value="Genomic_DNA"/>
</dbReference>
<organism evidence="1 2">
    <name type="scientific">Geobacillus stearothermophilus</name>
    <name type="common">Bacillus stearothermophilus</name>
    <dbReference type="NCBI Taxonomy" id="1422"/>
    <lineage>
        <taxon>Bacteria</taxon>
        <taxon>Bacillati</taxon>
        <taxon>Bacillota</taxon>
        <taxon>Bacilli</taxon>
        <taxon>Bacillales</taxon>
        <taxon>Anoxybacillaceae</taxon>
        <taxon>Geobacillus</taxon>
    </lineage>
</organism>
<dbReference type="AlphaFoldDB" id="A0A150NE20"/>
<reference evidence="1 2" key="1">
    <citation type="submission" date="2016-01" db="EMBL/GenBank/DDBJ databases">
        <title>Draft Genome Sequences of Seven Thermophilic Sporeformers Isolated from Foods.</title>
        <authorList>
            <person name="Berendsen E.M."/>
            <person name="Wells-Bennik M.H."/>
            <person name="Krawcyk A.O."/>
            <person name="De Jong A."/>
            <person name="Holsappel S."/>
            <person name="Eijlander R.T."/>
            <person name="Kuipers O.P."/>
        </authorList>
    </citation>
    <scope>NUCLEOTIDE SEQUENCE [LARGE SCALE GENOMIC DNA]</scope>
    <source>
        <strain evidence="1 2">B4114</strain>
    </source>
</reference>
<name>A0A150NE20_GEOSE</name>
<evidence type="ECO:0000313" key="1">
    <source>
        <dbReference type="EMBL" id="KYD34947.1"/>
    </source>
</evidence>
<gene>
    <name evidence="1" type="ORF">B4114_2711</name>
</gene>
<sequence length="569" mass="64181">MMRIHHDQRSNEIAAPAVSLQPGSVQMAVMKERFNDQEAVVAIGQQDVRVHFVDGVPSDRSFMVRLVKQEGGTWMAQAVPLSSIGRFLPSSLDDGIDSWLSARGIRLTEKEKEAVRRFWETEGGSIKKKQETFAALAAKQLEVTETHLRLAHEALHGPPLGDLLAPLLTKTEPEETHEAKAAPVREQTERLEGSRAYAVASELVLPTAEARTFVMTAVTEKIRQLVHDFRVWQRDMVRQLEQFAHAAAQQSTERAAPLVESLIHSLDRMLLHGEWLLFTDMKTETKLLEAGAKLAEAKRGLAEGKTDEAAKTAREVKALLESLRFQPSEQKVQRFFMESEAWQGTKPHEQLSRLLKHVDQAPNDGALSARGVFESLRRLGFFHEQEAARALLSGERLQPVENLKAMLLSWVEEGTAPAQAERLLMNLTGQQLLNKFTVDSHTQTMLYQWPLSLHGEMATVHVHVNARSGGGQLDWQNCRLYFLLDTNQGKVGISLQAIERQLSVTVETEYERLAAVLQSYAATVKDHLEQIGYRVQRLIFQPMDTQDEERAATDRVKTENETSQWEWTI</sequence>